<organism evidence="2 3">
    <name type="scientific">Faecalibacter macacae</name>
    <dbReference type="NCBI Taxonomy" id="1859289"/>
    <lineage>
        <taxon>Bacteria</taxon>
        <taxon>Pseudomonadati</taxon>
        <taxon>Bacteroidota</taxon>
        <taxon>Flavobacteriia</taxon>
        <taxon>Flavobacteriales</taxon>
        <taxon>Weeksellaceae</taxon>
        <taxon>Faecalibacter</taxon>
    </lineage>
</organism>
<evidence type="ECO:0000313" key="3">
    <source>
        <dbReference type="Proteomes" id="UP000275348"/>
    </source>
</evidence>
<comment type="caution">
    <text evidence="2">The sequence shown here is derived from an EMBL/GenBank/DDBJ whole genome shotgun (WGS) entry which is preliminary data.</text>
</comment>
<keyword evidence="1" id="KW-0812">Transmembrane</keyword>
<dbReference type="EMBL" id="RDOJ01000007">
    <property type="protein sequence ID" value="RLZ10451.1"/>
    <property type="molecule type" value="Genomic_DNA"/>
</dbReference>
<sequence length="251" mass="29569">MGRKESFTLNNLITFSIMKKIESFDKAILLISVISLIVLGCLTFDFKFCSVFNSIISKRINEIINDLFIGIICSSIFYFIVQWWPNYIKRKTAYDLNKVFLNNILINLEGILSLYSEKYLNNKIIDKLEFQDFIKIEKNYNDDKSNFINDYNSLKLFIENINENSVKINENSHLSQLPEELIAINNNINTNFYKILYKIQCMKQSIQIFTNVLDGVNINSETICLILKYENISKDLDELYLIYKKIRKFSK</sequence>
<dbReference type="AlphaFoldDB" id="A0A3L9MCB9"/>
<reference evidence="2 3" key="1">
    <citation type="submission" date="2018-10" db="EMBL/GenBank/DDBJ databases">
        <authorList>
            <person name="Chen X."/>
        </authorList>
    </citation>
    <scope>NUCLEOTIDE SEQUENCE [LARGE SCALE GENOMIC DNA]</scope>
    <source>
        <strain evidence="2 3">YIM 102668</strain>
    </source>
</reference>
<keyword evidence="1" id="KW-1133">Transmembrane helix</keyword>
<gene>
    <name evidence="2" type="ORF">EAH69_06575</name>
</gene>
<feature type="transmembrane region" description="Helical" evidence="1">
    <location>
        <begin position="67"/>
        <end position="84"/>
    </location>
</feature>
<protein>
    <submittedName>
        <fullName evidence="2">Uncharacterized protein</fullName>
    </submittedName>
</protein>
<keyword evidence="3" id="KW-1185">Reference proteome</keyword>
<feature type="transmembrane region" description="Helical" evidence="1">
    <location>
        <begin position="27"/>
        <end position="46"/>
    </location>
</feature>
<evidence type="ECO:0000313" key="2">
    <source>
        <dbReference type="EMBL" id="RLZ10451.1"/>
    </source>
</evidence>
<dbReference type="Proteomes" id="UP000275348">
    <property type="component" value="Unassembled WGS sequence"/>
</dbReference>
<keyword evidence="1" id="KW-0472">Membrane</keyword>
<accession>A0A3L9MCB9</accession>
<evidence type="ECO:0000256" key="1">
    <source>
        <dbReference type="SAM" id="Phobius"/>
    </source>
</evidence>
<name>A0A3L9MCB9_9FLAO</name>
<proteinExistence type="predicted"/>